<evidence type="ECO:0000256" key="2">
    <source>
        <dbReference type="ARBA" id="ARBA00023242"/>
    </source>
</evidence>
<comment type="caution">
    <text evidence="6">The sequence shown here is derived from an EMBL/GenBank/DDBJ whole genome shotgun (WGS) entry which is preliminary data.</text>
</comment>
<dbReference type="InterPro" id="IPR003959">
    <property type="entry name" value="ATPase_AAA_core"/>
</dbReference>
<dbReference type="Pfam" id="PF00004">
    <property type="entry name" value="AAA"/>
    <property type="match status" value="1"/>
</dbReference>
<name>A0A4E0R2J5_FASHE</name>
<organism evidence="6 7">
    <name type="scientific">Fasciola hepatica</name>
    <name type="common">Liver fluke</name>
    <dbReference type="NCBI Taxonomy" id="6192"/>
    <lineage>
        <taxon>Eukaryota</taxon>
        <taxon>Metazoa</taxon>
        <taxon>Spiralia</taxon>
        <taxon>Lophotrochozoa</taxon>
        <taxon>Platyhelminthes</taxon>
        <taxon>Trematoda</taxon>
        <taxon>Digenea</taxon>
        <taxon>Plagiorchiida</taxon>
        <taxon>Echinostomata</taxon>
        <taxon>Echinostomatoidea</taxon>
        <taxon>Fasciolidae</taxon>
        <taxon>Fasciola</taxon>
    </lineage>
</organism>
<evidence type="ECO:0000256" key="3">
    <source>
        <dbReference type="ARBA" id="ARBA00043975"/>
    </source>
</evidence>
<feature type="domain" description="AAA+ ATPase" evidence="5">
    <location>
        <begin position="248"/>
        <end position="394"/>
    </location>
</feature>
<keyword evidence="7" id="KW-1185">Reference proteome</keyword>
<dbReference type="InterPro" id="IPR027417">
    <property type="entry name" value="P-loop_NTPase"/>
</dbReference>
<evidence type="ECO:0000313" key="6">
    <source>
        <dbReference type="EMBL" id="THD22359.1"/>
    </source>
</evidence>
<dbReference type="EMBL" id="JXXN02002810">
    <property type="protein sequence ID" value="THD22359.1"/>
    <property type="molecule type" value="Genomic_DNA"/>
</dbReference>
<dbReference type="GO" id="GO:0016887">
    <property type="term" value="F:ATP hydrolysis activity"/>
    <property type="evidence" value="ECO:0007669"/>
    <property type="project" value="InterPro"/>
</dbReference>
<dbReference type="Gene3D" id="3.40.50.300">
    <property type="entry name" value="P-loop containing nucleotide triphosphate hydrolases"/>
    <property type="match status" value="1"/>
</dbReference>
<dbReference type="InterPro" id="IPR003593">
    <property type="entry name" value="AAA+_ATPase"/>
</dbReference>
<dbReference type="SUPFAM" id="SSF52540">
    <property type="entry name" value="P-loop containing nucleoside triphosphate hydrolases"/>
    <property type="match status" value="1"/>
</dbReference>
<dbReference type="AlphaFoldDB" id="A0A4E0R2J5"/>
<comment type="similarity">
    <text evidence="3">Belongs to the activator 1 small subunits family. CTF18 subfamily.</text>
</comment>
<feature type="compositionally biased region" description="Low complexity" evidence="4">
    <location>
        <begin position="816"/>
        <end position="832"/>
    </location>
</feature>
<protein>
    <submittedName>
        <fullName evidence="6">Chromosome transmission fidelity protein 18</fullName>
    </submittedName>
</protein>
<gene>
    <name evidence="6" type="ORF">D915_006739</name>
</gene>
<dbReference type="GO" id="GO:0005524">
    <property type="term" value="F:ATP binding"/>
    <property type="evidence" value="ECO:0007669"/>
    <property type="project" value="InterPro"/>
</dbReference>
<reference evidence="6" key="1">
    <citation type="submission" date="2019-03" db="EMBL/GenBank/DDBJ databases">
        <title>Improved annotation for the trematode Fasciola hepatica.</title>
        <authorList>
            <person name="Choi Y.-J."/>
            <person name="Martin J."/>
            <person name="Mitreva M."/>
        </authorList>
    </citation>
    <scope>NUCLEOTIDE SEQUENCE [LARGE SCALE GENOMIC DNA]</scope>
</reference>
<dbReference type="SMART" id="SM00382">
    <property type="entry name" value="AAA"/>
    <property type="match status" value="1"/>
</dbReference>
<feature type="region of interest" description="Disordered" evidence="4">
    <location>
        <begin position="807"/>
        <end position="832"/>
    </location>
</feature>
<proteinExistence type="inferred from homology"/>
<evidence type="ECO:0000313" key="7">
    <source>
        <dbReference type="Proteomes" id="UP000230066"/>
    </source>
</evidence>
<comment type="subcellular location">
    <subcellularLocation>
        <location evidence="1">Nucleus</location>
    </subcellularLocation>
</comment>
<evidence type="ECO:0000256" key="4">
    <source>
        <dbReference type="SAM" id="MobiDB-lite"/>
    </source>
</evidence>
<dbReference type="CDD" id="cd00009">
    <property type="entry name" value="AAA"/>
    <property type="match status" value="1"/>
</dbReference>
<dbReference type="InterPro" id="IPR053016">
    <property type="entry name" value="CTF18-RFC_complex"/>
</dbReference>
<dbReference type="PANTHER" id="PTHR46765:SF1">
    <property type="entry name" value="P-LOOP CONTAINING NUCLEOSIDE TRIPHOSPHATE HYDROLASES SUPERFAMILY PROTEIN"/>
    <property type="match status" value="1"/>
</dbReference>
<dbReference type="GO" id="GO:0005634">
    <property type="term" value="C:nucleus"/>
    <property type="evidence" value="ECO:0007669"/>
    <property type="project" value="UniProtKB-SubCell"/>
</dbReference>
<dbReference type="PANTHER" id="PTHR46765">
    <property type="entry name" value="P-LOOP CONTAINING NUCLEOSIDE TRIPHOSPHATE HYDROLASES SUPERFAMILY PROTEIN"/>
    <property type="match status" value="1"/>
</dbReference>
<evidence type="ECO:0000256" key="1">
    <source>
        <dbReference type="ARBA" id="ARBA00004123"/>
    </source>
</evidence>
<evidence type="ECO:0000259" key="5">
    <source>
        <dbReference type="SMART" id="SM00382"/>
    </source>
</evidence>
<dbReference type="Gene3D" id="1.10.8.60">
    <property type="match status" value="1"/>
</dbReference>
<accession>A0A4E0R2J5</accession>
<dbReference type="Proteomes" id="UP000230066">
    <property type="component" value="Unassembled WGS sequence"/>
</dbReference>
<sequence>MCDSDDDCDLDRLLQIDEEMMTENKPAKVVTPPQGLAVKRALEDTCNLHSRDGISTAGVKRRKSVFVQNNNQTLEPPNPLMDTCQPPPDRSVLHKRIPLEGDYVSVTFSHGKRFYLEVSEQDTDVSIIPLRFESIDLAEAAKGLLRQRTEKPSQNIQCVEHTKTNSSALWAAKYAPANYVDLISDETINRTLLRWIKAWDPYVFGAPVPTSVQSAAINTGSTVKQSFSRTEDLEKMAGELDPRDGLPRYRLVLLTGCPGLGKTTLAHLLAQHAGYQVIEINASDERTVTAFKDQLTAIVSSTTSLDPVSASSETTRTVLKPCCLILDEIDGAVPAAVELLATAAKCTLQSNAERRGRQKRNVSPLILRRPVICICNDLFAASVRPLRAPGVPCLILRLPCVDLGRLISRLDLISRKEGLPADKIVLTQLAEMADRDIRACLNALQFLKSHFNEACSSSSIKQFSLDDLTTMTSFGSGLKDVQRSLFDVWKAVFTIPSAHILSGRVHRRFQAARSVRGTSEFRDLKQGRSVMDSESTLTARLEYLREIVESAGDAQPMTMGIFENYLNCRMKDSSLNVARQASTWFTYHDLIFRRIHSNTDFSLLRYTSHLPAWFHLTLATPLGLTNGSGTARGTSYLHWPTAHTEANAKRQQCSSILDQLLINQWTAPGLYGTEVLGSNANSFRFLPRRRFLLDVASSTLRLLSLTASSLRPLNAQLYSQQETVHLANLVSLMLNLGLDLSPQQNAETGEVELHLDPRLDQVVCFSSNTSTAMRNIAHTTKQLIARELAVERMRRAARNLNAATNSVNRHPMQPKLSPKLNPSSVVSVPLNSSTDKKSKIRCDFFGRPLTDTRTTGVVSNKTKKIDNDSENPRLINRALYYRFREGYSNAVRRPVTMKHFL</sequence>
<keyword evidence="2" id="KW-0539">Nucleus</keyword>